<dbReference type="NCBIfam" id="NF001140">
    <property type="entry name" value="PRK00147.1"/>
    <property type="match status" value="1"/>
</dbReference>
<dbReference type="GO" id="GO:0008616">
    <property type="term" value="P:tRNA queuosine(34) biosynthetic process"/>
    <property type="evidence" value="ECO:0007669"/>
    <property type="project" value="UniProtKB-UniRule"/>
</dbReference>
<name>A0A0P6XQA0_9CHLR</name>
<evidence type="ECO:0000256" key="1">
    <source>
        <dbReference type="ARBA" id="ARBA00004496"/>
    </source>
</evidence>
<dbReference type="FunFam" id="3.40.1780.10:FF:000001">
    <property type="entry name" value="S-adenosylmethionine:tRNA ribosyltransferase-isomerase"/>
    <property type="match status" value="1"/>
</dbReference>
<dbReference type="PANTHER" id="PTHR30307">
    <property type="entry name" value="S-ADENOSYLMETHIONINE:TRNA RIBOSYLTRANSFERASE-ISOMERASE"/>
    <property type="match status" value="1"/>
</dbReference>
<dbReference type="UniPathway" id="UPA00392"/>
<evidence type="ECO:0000256" key="13">
    <source>
        <dbReference type="HAMAP-Rule" id="MF_00113"/>
    </source>
</evidence>
<dbReference type="SUPFAM" id="SSF111337">
    <property type="entry name" value="QueA-like"/>
    <property type="match status" value="1"/>
</dbReference>
<evidence type="ECO:0000256" key="5">
    <source>
        <dbReference type="ARBA" id="ARBA00022679"/>
    </source>
</evidence>
<dbReference type="InterPro" id="IPR003699">
    <property type="entry name" value="QueA"/>
</dbReference>
<evidence type="ECO:0000256" key="4">
    <source>
        <dbReference type="ARBA" id="ARBA00022490"/>
    </source>
</evidence>
<dbReference type="InterPro" id="IPR042118">
    <property type="entry name" value="QueA_dom1"/>
</dbReference>
<dbReference type="FunFam" id="2.40.10.240:FF:000002">
    <property type="entry name" value="S-adenosylmethionine:tRNA ribosyltransferase-isomerase"/>
    <property type="match status" value="1"/>
</dbReference>
<evidence type="ECO:0000256" key="2">
    <source>
        <dbReference type="ARBA" id="ARBA00004691"/>
    </source>
</evidence>
<evidence type="ECO:0000256" key="3">
    <source>
        <dbReference type="ARBA" id="ARBA00011245"/>
    </source>
</evidence>
<evidence type="ECO:0000256" key="10">
    <source>
        <dbReference type="ARBA" id="ARBA00066503"/>
    </source>
</evidence>
<dbReference type="PANTHER" id="PTHR30307:SF0">
    <property type="entry name" value="S-ADENOSYLMETHIONINE:TRNA RIBOSYLTRANSFERASE-ISOMERASE"/>
    <property type="match status" value="1"/>
</dbReference>
<dbReference type="EMBL" id="LGCK01000010">
    <property type="protein sequence ID" value="KPL71582.1"/>
    <property type="molecule type" value="Genomic_DNA"/>
</dbReference>
<dbReference type="GO" id="GO:0051075">
    <property type="term" value="F:S-adenosylmethionine:tRNA ribosyltransferase-isomerase activity"/>
    <property type="evidence" value="ECO:0007669"/>
    <property type="project" value="UniProtKB-EC"/>
</dbReference>
<comment type="catalytic activity">
    <reaction evidence="8 13">
        <text>7-aminomethyl-7-carbaguanosine(34) in tRNA + S-adenosyl-L-methionine = epoxyqueuosine(34) in tRNA + adenine + L-methionine + 2 H(+)</text>
        <dbReference type="Rhea" id="RHEA:32155"/>
        <dbReference type="Rhea" id="RHEA-COMP:10342"/>
        <dbReference type="Rhea" id="RHEA-COMP:18582"/>
        <dbReference type="ChEBI" id="CHEBI:15378"/>
        <dbReference type="ChEBI" id="CHEBI:16708"/>
        <dbReference type="ChEBI" id="CHEBI:57844"/>
        <dbReference type="ChEBI" id="CHEBI:59789"/>
        <dbReference type="ChEBI" id="CHEBI:82833"/>
        <dbReference type="ChEBI" id="CHEBI:194443"/>
        <dbReference type="EC" id="2.4.99.17"/>
    </reaction>
</comment>
<keyword evidence="4 13" id="KW-0963">Cytoplasm</keyword>
<evidence type="ECO:0000256" key="9">
    <source>
        <dbReference type="ARBA" id="ARBA00061210"/>
    </source>
</evidence>
<keyword evidence="5 13" id="KW-0808">Transferase</keyword>
<dbReference type="PATRIC" id="fig|229920.5.peg.1672"/>
<evidence type="ECO:0000256" key="7">
    <source>
        <dbReference type="ARBA" id="ARBA00022785"/>
    </source>
</evidence>
<gene>
    <name evidence="13" type="primary">queA</name>
    <name evidence="14" type="ORF">ADM99_08825</name>
</gene>
<keyword evidence="15" id="KW-1185">Reference proteome</keyword>
<dbReference type="AlphaFoldDB" id="A0A0P6XQA0"/>
<dbReference type="Proteomes" id="UP000050430">
    <property type="component" value="Unassembled WGS sequence"/>
</dbReference>
<dbReference type="EC" id="2.4.99.17" evidence="10 13"/>
<dbReference type="InterPro" id="IPR042119">
    <property type="entry name" value="QueA_dom2"/>
</dbReference>
<evidence type="ECO:0000313" key="14">
    <source>
        <dbReference type="EMBL" id="KPL71582.1"/>
    </source>
</evidence>
<keyword evidence="7 13" id="KW-0671">Queuosine biosynthesis</keyword>
<proteinExistence type="inferred from homology"/>
<sequence length="340" mass="37544">MKTSDFDYHLPPERIAQTPLEPRHSSRLLVLDRSKPDLTHTTFWNIADYLHPGDLLVVNRTRVIPARIYAQKETGGKVEILLLKRTDDSTWEALVGGKRLIPGKTLYLPNGTTKVDILADLGASRRLVRFSEPVEAYLEKTGEMPLPPYIHERLNDPNRYQTVYADQPGSAAAPTAGLHFTPELLDRLKGMGIGLAEVTLHVGLDTFAPVTEENADEHVIHTEWCEVTPETASQINTAKAAGGRIIAVGTTSVRTLESAAQSAHSGEVVTPYQGSTGLFILPGYTFKAVDAMVTNFHLPRSSLIMLVSAFAGRERILSTYQTAVEMKYRFFSFGDAMLIL</sequence>
<comment type="subunit">
    <text evidence="3 13">Monomer.</text>
</comment>
<dbReference type="OrthoDB" id="9805933at2"/>
<protein>
    <recommendedName>
        <fullName evidence="11 13">S-adenosylmethionine:tRNA ribosyltransferase-isomerase</fullName>
        <ecNumber evidence="10 13">2.4.99.17</ecNumber>
    </recommendedName>
    <alternativeName>
        <fullName evidence="12 13">Queuosine biosynthesis protein QueA</fullName>
    </alternativeName>
</protein>
<comment type="subcellular location">
    <subcellularLocation>
        <location evidence="1 13">Cytoplasm</location>
    </subcellularLocation>
</comment>
<evidence type="ECO:0000256" key="12">
    <source>
        <dbReference type="ARBA" id="ARBA00076160"/>
    </source>
</evidence>
<dbReference type="Pfam" id="PF02547">
    <property type="entry name" value="Queuosine_synth"/>
    <property type="match status" value="1"/>
</dbReference>
<comment type="pathway">
    <text evidence="2 13">tRNA modification; tRNA-queuosine biosynthesis.</text>
</comment>
<dbReference type="RefSeq" id="WP_062420158.1">
    <property type="nucleotide sequence ID" value="NZ_BBYA01000001.1"/>
</dbReference>
<dbReference type="GO" id="GO:0005737">
    <property type="term" value="C:cytoplasm"/>
    <property type="evidence" value="ECO:0007669"/>
    <property type="project" value="UniProtKB-SubCell"/>
</dbReference>
<dbReference type="NCBIfam" id="TIGR00113">
    <property type="entry name" value="queA"/>
    <property type="match status" value="1"/>
</dbReference>
<evidence type="ECO:0000256" key="8">
    <source>
        <dbReference type="ARBA" id="ARBA00052751"/>
    </source>
</evidence>
<evidence type="ECO:0000256" key="11">
    <source>
        <dbReference type="ARBA" id="ARBA00069325"/>
    </source>
</evidence>
<organism evidence="14 15">
    <name type="scientific">Leptolinea tardivitalis</name>
    <dbReference type="NCBI Taxonomy" id="229920"/>
    <lineage>
        <taxon>Bacteria</taxon>
        <taxon>Bacillati</taxon>
        <taxon>Chloroflexota</taxon>
        <taxon>Anaerolineae</taxon>
        <taxon>Anaerolineales</taxon>
        <taxon>Anaerolineaceae</taxon>
        <taxon>Leptolinea</taxon>
    </lineage>
</organism>
<comment type="function">
    <text evidence="13">Transfers and isomerizes the ribose moiety from AdoMet to the 7-aminomethyl group of 7-deazaguanine (preQ1-tRNA) to give epoxyqueuosine (oQ-tRNA).</text>
</comment>
<comment type="similarity">
    <text evidence="9 13">Belongs to the QueA family.</text>
</comment>
<reference evidence="14 15" key="1">
    <citation type="submission" date="2015-07" db="EMBL/GenBank/DDBJ databases">
        <title>Genome sequence of Leptolinea tardivitalis DSM 16556.</title>
        <authorList>
            <person name="Hemp J."/>
            <person name="Ward L.M."/>
            <person name="Pace L.A."/>
            <person name="Fischer W.W."/>
        </authorList>
    </citation>
    <scope>NUCLEOTIDE SEQUENCE [LARGE SCALE GENOMIC DNA]</scope>
    <source>
        <strain evidence="14 15">YMTK-2</strain>
    </source>
</reference>
<dbReference type="STRING" id="229920.ADM99_08825"/>
<dbReference type="InterPro" id="IPR036100">
    <property type="entry name" value="QueA_sf"/>
</dbReference>
<evidence type="ECO:0000313" key="15">
    <source>
        <dbReference type="Proteomes" id="UP000050430"/>
    </source>
</evidence>
<comment type="caution">
    <text evidence="14">The sequence shown here is derived from an EMBL/GenBank/DDBJ whole genome shotgun (WGS) entry which is preliminary data.</text>
</comment>
<dbReference type="Gene3D" id="2.40.10.240">
    <property type="entry name" value="QueA-like"/>
    <property type="match status" value="1"/>
</dbReference>
<evidence type="ECO:0000256" key="6">
    <source>
        <dbReference type="ARBA" id="ARBA00022691"/>
    </source>
</evidence>
<accession>A0A0P6XQA0</accession>
<keyword evidence="6 13" id="KW-0949">S-adenosyl-L-methionine</keyword>
<dbReference type="HAMAP" id="MF_00113">
    <property type="entry name" value="QueA"/>
    <property type="match status" value="1"/>
</dbReference>
<dbReference type="Gene3D" id="3.40.1780.10">
    <property type="entry name" value="QueA-like"/>
    <property type="match status" value="1"/>
</dbReference>